<evidence type="ECO:0000313" key="10">
    <source>
        <dbReference type="Proteomes" id="UP000319523"/>
    </source>
</evidence>
<feature type="domain" description="Pili assembly chaperone N-terminal" evidence="7">
    <location>
        <begin position="38"/>
        <end position="154"/>
    </location>
</feature>
<keyword evidence="4" id="KW-0574">Periplasm</keyword>
<dbReference type="PRINTS" id="PR00969">
    <property type="entry name" value="CHAPERONPILI"/>
</dbReference>
<dbReference type="InterPro" id="IPR016148">
    <property type="entry name" value="Pili_assmbl_chaperone_C"/>
</dbReference>
<dbReference type="EMBL" id="VHQI01000004">
    <property type="protein sequence ID" value="TPW42673.1"/>
    <property type="molecule type" value="Genomic_DNA"/>
</dbReference>
<dbReference type="GO" id="GO:0071555">
    <property type="term" value="P:cell wall organization"/>
    <property type="evidence" value="ECO:0007669"/>
    <property type="project" value="InterPro"/>
</dbReference>
<name>A0A506VCF5_9GAMM</name>
<feature type="domain" description="Pili assembly chaperone C-terminal" evidence="8">
    <location>
        <begin position="176"/>
        <end position="232"/>
    </location>
</feature>
<dbReference type="OrthoDB" id="9131059at2"/>
<sequence>MKLSHLSKIRCLLIKTSKSSLLVSLIFLFSAFQAQASLVLDQSRIVISAQDGMGTVKINNPTARDYLIQNWITNSKNGTQEEIFVQPPLLKIKARHKVAINVEAIDPALAKKAQEQLYWLNVKEIPKVDKSQNGSQLVLAMLTRVKVFYRPDGVPAEMGKEYMKLKWKRAGNNLTVTNPTPYYITFNEVWEGNNKAKPLVADMVAPGATLTIKNYRGSSVIHYNIIDDYGDNSDTVDITL</sequence>
<accession>A0A506VCF5</accession>
<dbReference type="InterPro" id="IPR016147">
    <property type="entry name" value="Pili_assmbl_chaperone_N"/>
</dbReference>
<evidence type="ECO:0000256" key="3">
    <source>
        <dbReference type="ARBA" id="ARBA00022729"/>
    </source>
</evidence>
<keyword evidence="5" id="KW-0143">Chaperone</keyword>
<dbReference type="RefSeq" id="WP_141175645.1">
    <property type="nucleotide sequence ID" value="NZ_JBHUFX010000011.1"/>
</dbReference>
<dbReference type="GO" id="GO:0030288">
    <property type="term" value="C:outer membrane-bounded periplasmic space"/>
    <property type="evidence" value="ECO:0007669"/>
    <property type="project" value="InterPro"/>
</dbReference>
<dbReference type="SUPFAM" id="SSF49584">
    <property type="entry name" value="Periplasmic chaperone C-domain"/>
    <property type="match status" value="1"/>
</dbReference>
<dbReference type="Proteomes" id="UP000319523">
    <property type="component" value="Unassembled WGS sequence"/>
</dbReference>
<evidence type="ECO:0000313" key="9">
    <source>
        <dbReference type="EMBL" id="TPW42673.1"/>
    </source>
</evidence>
<dbReference type="AlphaFoldDB" id="A0A506VCF5"/>
<reference evidence="9 10" key="1">
    <citation type="submission" date="2019-06" db="EMBL/GenBank/DDBJ databases">
        <authorList>
            <person name="Yang Y."/>
        </authorList>
    </citation>
    <scope>NUCLEOTIDE SEQUENCE [LARGE SCALE GENOMIC DNA]</scope>
    <source>
        <strain evidence="9 10">BIT-26</strain>
    </source>
</reference>
<gene>
    <name evidence="9" type="ORF">FKM52_07800</name>
</gene>
<dbReference type="Pfam" id="PF02753">
    <property type="entry name" value="PapD_C"/>
    <property type="match status" value="1"/>
</dbReference>
<evidence type="ECO:0000256" key="1">
    <source>
        <dbReference type="ARBA" id="ARBA00004418"/>
    </source>
</evidence>
<dbReference type="PANTHER" id="PTHR30251">
    <property type="entry name" value="PILUS ASSEMBLY CHAPERONE"/>
    <property type="match status" value="1"/>
</dbReference>
<comment type="subcellular location">
    <subcellularLocation>
        <location evidence="1">Periplasm</location>
    </subcellularLocation>
</comment>
<comment type="similarity">
    <text evidence="2">Belongs to the periplasmic pilus chaperone family.</text>
</comment>
<evidence type="ECO:0000256" key="5">
    <source>
        <dbReference type="ARBA" id="ARBA00023186"/>
    </source>
</evidence>
<evidence type="ECO:0000256" key="6">
    <source>
        <dbReference type="SAM" id="SignalP"/>
    </source>
</evidence>
<dbReference type="PANTHER" id="PTHR30251:SF2">
    <property type="entry name" value="FIMBRIAL CHAPERONE YADV-RELATED"/>
    <property type="match status" value="1"/>
</dbReference>
<evidence type="ECO:0000259" key="7">
    <source>
        <dbReference type="Pfam" id="PF00345"/>
    </source>
</evidence>
<evidence type="ECO:0000256" key="2">
    <source>
        <dbReference type="ARBA" id="ARBA00007399"/>
    </source>
</evidence>
<evidence type="ECO:0000256" key="4">
    <source>
        <dbReference type="ARBA" id="ARBA00022764"/>
    </source>
</evidence>
<feature type="chain" id="PRO_5021234477" evidence="6">
    <location>
        <begin position="37"/>
        <end position="240"/>
    </location>
</feature>
<protein>
    <submittedName>
        <fullName evidence="9">Molecular chaperone</fullName>
    </submittedName>
</protein>
<dbReference type="InterPro" id="IPR008962">
    <property type="entry name" value="PapD-like_sf"/>
</dbReference>
<dbReference type="Gene3D" id="2.60.40.10">
    <property type="entry name" value="Immunoglobulins"/>
    <property type="match status" value="2"/>
</dbReference>
<dbReference type="InterPro" id="IPR001829">
    <property type="entry name" value="Pili_assmbl_chaperone_bac"/>
</dbReference>
<dbReference type="SUPFAM" id="SSF49354">
    <property type="entry name" value="PapD-like"/>
    <property type="match status" value="1"/>
</dbReference>
<keyword evidence="3 6" id="KW-0732">Signal</keyword>
<proteinExistence type="inferred from homology"/>
<dbReference type="InterPro" id="IPR050643">
    <property type="entry name" value="Periplasmic_pilus_chap"/>
</dbReference>
<evidence type="ECO:0000259" key="8">
    <source>
        <dbReference type="Pfam" id="PF02753"/>
    </source>
</evidence>
<keyword evidence="10" id="KW-1185">Reference proteome</keyword>
<dbReference type="InterPro" id="IPR036316">
    <property type="entry name" value="Pili_assmbl_chap_C_dom_sf"/>
</dbReference>
<feature type="signal peptide" evidence="6">
    <location>
        <begin position="1"/>
        <end position="36"/>
    </location>
</feature>
<organism evidence="9 10">
    <name type="scientific">Mixta tenebrionis</name>
    <dbReference type="NCBI Taxonomy" id="2562439"/>
    <lineage>
        <taxon>Bacteria</taxon>
        <taxon>Pseudomonadati</taxon>
        <taxon>Pseudomonadota</taxon>
        <taxon>Gammaproteobacteria</taxon>
        <taxon>Enterobacterales</taxon>
        <taxon>Erwiniaceae</taxon>
        <taxon>Mixta</taxon>
    </lineage>
</organism>
<dbReference type="InterPro" id="IPR013783">
    <property type="entry name" value="Ig-like_fold"/>
</dbReference>
<comment type="caution">
    <text evidence="9">The sequence shown here is derived from an EMBL/GenBank/DDBJ whole genome shotgun (WGS) entry which is preliminary data.</text>
</comment>
<dbReference type="Pfam" id="PF00345">
    <property type="entry name" value="PapD_N"/>
    <property type="match status" value="1"/>
</dbReference>